<gene>
    <name evidence="2" type="ORF">ACFFTU_31150</name>
</gene>
<dbReference type="EMBL" id="JBHMCR010000022">
    <property type="protein sequence ID" value="MFB9524402.1"/>
    <property type="molecule type" value="Genomic_DNA"/>
</dbReference>
<comment type="caution">
    <text evidence="2">The sequence shown here is derived from an EMBL/GenBank/DDBJ whole genome shotgun (WGS) entry which is preliminary data.</text>
</comment>
<reference evidence="2 3" key="1">
    <citation type="submission" date="2024-09" db="EMBL/GenBank/DDBJ databases">
        <authorList>
            <person name="Sun Q."/>
            <person name="Mori K."/>
        </authorList>
    </citation>
    <scope>NUCLEOTIDE SEQUENCE [LARGE SCALE GENOMIC DNA]</scope>
    <source>
        <strain evidence="2 3">JCM 4362</strain>
    </source>
</reference>
<dbReference type="Proteomes" id="UP001589718">
    <property type="component" value="Unassembled WGS sequence"/>
</dbReference>
<organism evidence="2 3">
    <name type="scientific">Streptomyces cremeus</name>
    <dbReference type="NCBI Taxonomy" id="66881"/>
    <lineage>
        <taxon>Bacteria</taxon>
        <taxon>Bacillati</taxon>
        <taxon>Actinomycetota</taxon>
        <taxon>Actinomycetes</taxon>
        <taxon>Kitasatosporales</taxon>
        <taxon>Streptomycetaceae</taxon>
        <taxon>Streptomyces</taxon>
    </lineage>
</organism>
<keyword evidence="3" id="KW-1185">Reference proteome</keyword>
<evidence type="ECO:0000313" key="3">
    <source>
        <dbReference type="Proteomes" id="UP001589718"/>
    </source>
</evidence>
<evidence type="ECO:0000256" key="1">
    <source>
        <dbReference type="SAM" id="MobiDB-lite"/>
    </source>
</evidence>
<evidence type="ECO:0000313" key="2">
    <source>
        <dbReference type="EMBL" id="MFB9524402.1"/>
    </source>
</evidence>
<feature type="region of interest" description="Disordered" evidence="1">
    <location>
        <begin position="1"/>
        <end position="22"/>
    </location>
</feature>
<accession>A0ABV5PMG0</accession>
<sequence>MSSTPSSRPVTAQTAVPAAGSPCADCTADSAGGLTFDVGAAAAPDAALVLHRVGGGARDEVRLPLTPVSAGRLRAVLPSTVDLPEGRWETRVHGAGSDLAVRPGLRDLRALVDRTPDPRSEAVAVRIPYATSDGRLAVRSWRRSPHAEAGDIVFADDGTAITVRGRLYGARPGPGATVEARLRGEGRVHREPVAPVAEDGHGFTFTLPCAALAEGRDGAKWVWDLWLDADAAGAGGPVRVARLLDDIAEKQGVFSYPVLSVGDDPKTVAFPYYTLDNDLAVQVSTP</sequence>
<proteinExistence type="predicted"/>
<evidence type="ECO:0008006" key="4">
    <source>
        <dbReference type="Google" id="ProtNLM"/>
    </source>
</evidence>
<feature type="compositionally biased region" description="Polar residues" evidence="1">
    <location>
        <begin position="1"/>
        <end position="14"/>
    </location>
</feature>
<dbReference type="RefSeq" id="WP_345224443.1">
    <property type="nucleotide sequence ID" value="NZ_BAAAXE010000013.1"/>
</dbReference>
<name>A0ABV5PMG0_STRCM</name>
<protein>
    <recommendedName>
        <fullName evidence="4">Transferase</fullName>
    </recommendedName>
</protein>